<reference evidence="2 3" key="1">
    <citation type="submission" date="2018-08" db="EMBL/GenBank/DDBJ databases">
        <title>A genome reference for cultivated species of the human gut microbiota.</title>
        <authorList>
            <person name="Zou Y."/>
            <person name="Xue W."/>
            <person name="Luo G."/>
        </authorList>
    </citation>
    <scope>NUCLEOTIDE SEQUENCE [LARGE SCALE GENOMIC DNA]</scope>
    <source>
        <strain evidence="2 3">AM23-13</strain>
    </source>
</reference>
<name>A0A414S4M3_9FIRM</name>
<gene>
    <name evidence="2" type="ORF">DW641_02845</name>
</gene>
<feature type="region of interest" description="Disordered" evidence="1">
    <location>
        <begin position="530"/>
        <end position="550"/>
    </location>
</feature>
<dbReference type="RefSeq" id="WP_118309151.1">
    <property type="nucleotide sequence ID" value="NZ_QRHW01000003.1"/>
</dbReference>
<dbReference type="EMBL" id="QRHW01000003">
    <property type="protein sequence ID" value="RHG10485.1"/>
    <property type="molecule type" value="Genomic_DNA"/>
</dbReference>
<accession>A0A414S4M3</accession>
<sequence length="695" mass="78446">MLDELIKTMDYGISYGSGTLKALQNDSLPELDLLVREAIQNSSDAARKIENARFDVNFSVGTFKSHNLNLELNSLAKVLDDRYQGQECEFMEIRDTRTSGLTGPVQLSELDREDHGNYFKLVFDTGKEQTDSDSGEAGGSWGYGKSVYYRIGIGLVIFYSQIQNNSIYEERLILSLTEHETDNNSLLQEVCKESVGRAWWGKRNPENNNELLPITDSGEIQRILNIFGLHRFKEQQTGTAIIIPYIDESKLLNGIFPDECGISDDVKKMCRWKDDIVEYIQLAVQKWYAPKIFNKHLGEISGQKWLAVRVNGEPIKYTTMRPFFQLVQELYTTALSYNYNKKYESEKFTDIECVAVPSQRVVGNVSGYVAFIRINQNDISPTGGMISPYTYLRLFSKSPLNDPIVMFARTPGLILDYKIDGKWTKGLIKPEEDDEFIFAFYVPNCAANIKNEKGLGVYAGTSLGEYLRKCEKSDHMTWDDKSNLTLVSNIKGQVVAKINGKLKKDDQIEVEGTTSKLSGKLGRKLLPTRGYGKKIDGNGQSGSGNGGKEDNLEIELNPIIHSDSMEIVFKITFKNTRKVARVGIFVETETGVIDAELWEKDISDKFPVQIDRIIEAKTYALNSKKILVFEKECSATNMLINNEYSSIELIQTQKGKNISEIQITNEITNASVSGRLILKTVDRKYVCAIKEVKST</sequence>
<evidence type="ECO:0000313" key="2">
    <source>
        <dbReference type="EMBL" id="RHG10485.1"/>
    </source>
</evidence>
<evidence type="ECO:0000256" key="1">
    <source>
        <dbReference type="SAM" id="MobiDB-lite"/>
    </source>
</evidence>
<protein>
    <submittedName>
        <fullName evidence="2">Uncharacterized protein</fullName>
    </submittedName>
</protein>
<dbReference type="AlphaFoldDB" id="A0A414S4M3"/>
<proteinExistence type="predicted"/>
<organism evidence="2 3">
    <name type="scientific">Dorea longicatena</name>
    <dbReference type="NCBI Taxonomy" id="88431"/>
    <lineage>
        <taxon>Bacteria</taxon>
        <taxon>Bacillati</taxon>
        <taxon>Bacillota</taxon>
        <taxon>Clostridia</taxon>
        <taxon>Lachnospirales</taxon>
        <taxon>Lachnospiraceae</taxon>
        <taxon>Dorea</taxon>
    </lineage>
</organism>
<comment type="caution">
    <text evidence="2">The sequence shown here is derived from an EMBL/GenBank/DDBJ whole genome shotgun (WGS) entry which is preliminary data.</text>
</comment>
<dbReference type="Proteomes" id="UP000284112">
    <property type="component" value="Unassembled WGS sequence"/>
</dbReference>
<evidence type="ECO:0000313" key="3">
    <source>
        <dbReference type="Proteomes" id="UP000284112"/>
    </source>
</evidence>